<feature type="compositionally biased region" description="Basic and acidic residues" evidence="1">
    <location>
        <begin position="220"/>
        <end position="239"/>
    </location>
</feature>
<feature type="compositionally biased region" description="Acidic residues" evidence="1">
    <location>
        <begin position="209"/>
        <end position="219"/>
    </location>
</feature>
<dbReference type="EMBL" id="CAXAMN010023673">
    <property type="protein sequence ID" value="CAK9079556.1"/>
    <property type="molecule type" value="Genomic_DNA"/>
</dbReference>
<organism evidence="2 3">
    <name type="scientific">Durusdinium trenchii</name>
    <dbReference type="NCBI Taxonomy" id="1381693"/>
    <lineage>
        <taxon>Eukaryota</taxon>
        <taxon>Sar</taxon>
        <taxon>Alveolata</taxon>
        <taxon>Dinophyceae</taxon>
        <taxon>Suessiales</taxon>
        <taxon>Symbiodiniaceae</taxon>
        <taxon>Durusdinium</taxon>
    </lineage>
</organism>
<feature type="compositionally biased region" description="Basic and acidic residues" evidence="1">
    <location>
        <begin position="53"/>
        <end position="98"/>
    </location>
</feature>
<reference evidence="2 3" key="1">
    <citation type="submission" date="2024-02" db="EMBL/GenBank/DDBJ databases">
        <authorList>
            <person name="Chen Y."/>
            <person name="Shah S."/>
            <person name="Dougan E. K."/>
            <person name="Thang M."/>
            <person name="Chan C."/>
        </authorList>
    </citation>
    <scope>NUCLEOTIDE SEQUENCE [LARGE SCALE GENOMIC DNA]</scope>
</reference>
<comment type="caution">
    <text evidence="2">The sequence shown here is derived from an EMBL/GenBank/DDBJ whole genome shotgun (WGS) entry which is preliminary data.</text>
</comment>
<keyword evidence="3" id="KW-1185">Reference proteome</keyword>
<name>A0ABP0PU51_9DINO</name>
<feature type="compositionally biased region" description="Acidic residues" evidence="1">
    <location>
        <begin position="1"/>
        <end position="27"/>
    </location>
</feature>
<feature type="region of interest" description="Disordered" evidence="1">
    <location>
        <begin position="424"/>
        <end position="452"/>
    </location>
</feature>
<feature type="compositionally biased region" description="Basic and acidic residues" evidence="1">
    <location>
        <begin position="441"/>
        <end position="452"/>
    </location>
</feature>
<feature type="compositionally biased region" description="Basic and acidic residues" evidence="1">
    <location>
        <begin position="141"/>
        <end position="181"/>
    </location>
</feature>
<evidence type="ECO:0000313" key="2">
    <source>
        <dbReference type="EMBL" id="CAK9079556.1"/>
    </source>
</evidence>
<feature type="compositionally biased region" description="Acidic residues" evidence="1">
    <location>
        <begin position="116"/>
        <end position="131"/>
    </location>
</feature>
<accession>A0ABP0PU51</accession>
<proteinExistence type="predicted"/>
<feature type="compositionally biased region" description="Basic and acidic residues" evidence="1">
    <location>
        <begin position="189"/>
        <end position="208"/>
    </location>
</feature>
<feature type="compositionally biased region" description="Basic and acidic residues" evidence="1">
    <location>
        <begin position="29"/>
        <end position="47"/>
    </location>
</feature>
<feature type="region of interest" description="Disordered" evidence="1">
    <location>
        <begin position="1"/>
        <end position="246"/>
    </location>
</feature>
<evidence type="ECO:0000256" key="1">
    <source>
        <dbReference type="SAM" id="MobiDB-lite"/>
    </source>
</evidence>
<gene>
    <name evidence="2" type="ORF">CCMP2556_LOCUS39159</name>
</gene>
<protein>
    <submittedName>
        <fullName evidence="2">Uncharacterized protein</fullName>
    </submittedName>
</protein>
<sequence length="557" mass="62692">MSEQEEEEEQQDEDESSEGEDSEDTEAATEARKEAEEKARKEAEEKSRKKQNDKKAKKDEKQRKKAEEEAQRKKAEEADEEAEKKKKAEEEAEKKKAEEESDSEDSLSGTEFGSDGSEEEEDGSEEEEEPEETKGKRTKVEKKEPKESSRQDKNESEKETKKETKKESKGSKNKGKKETKGEKKRKAEKNKTADDKDSKRAKRDKKESEEEEEEPEGGEEEKALSEAERSLEDASKGDGEITSTNHRAEYMRFRRWTKNKKRFPAKLVASLNSQESRNKLFIDYVKCGGDVNEIMVKHEQTLRESTTSQVQWGFRGEQWMISRHGEKKAQKLIARKKELGLSIQDPELPDDKDERLYFTLINLDMANISEMQKLTRMEIEGCIDQAGLDEFVKGGGVLDPSAGLKITDFSGNIAPQKLLAALGSAGNGKGNGNKNRNRKNKGGDDKDAEGEPKAFRLQPIKMSSDLINQLSAVAVKMEALAGKLQELVKKGKNKTRHYRDIITEVDKISKTARERIDLGKALCRASEKATRPQAAAKAKAKAAAKDLECTKDSKGSS</sequence>
<dbReference type="Proteomes" id="UP001642484">
    <property type="component" value="Unassembled WGS sequence"/>
</dbReference>
<evidence type="ECO:0000313" key="3">
    <source>
        <dbReference type="Proteomes" id="UP001642484"/>
    </source>
</evidence>